<feature type="domain" description="Clr5" evidence="1">
    <location>
        <begin position="10"/>
        <end position="60"/>
    </location>
</feature>
<dbReference type="GeneID" id="19987216"/>
<organism evidence="2 3">
    <name type="scientific">Cladophialophora carrionii CBS 160.54</name>
    <dbReference type="NCBI Taxonomy" id="1279043"/>
    <lineage>
        <taxon>Eukaryota</taxon>
        <taxon>Fungi</taxon>
        <taxon>Dikarya</taxon>
        <taxon>Ascomycota</taxon>
        <taxon>Pezizomycotina</taxon>
        <taxon>Eurotiomycetes</taxon>
        <taxon>Chaetothyriomycetidae</taxon>
        <taxon>Chaetothyriales</taxon>
        <taxon>Herpotrichiellaceae</taxon>
        <taxon>Cladophialophora</taxon>
    </lineage>
</organism>
<dbReference type="PANTHER" id="PTHR38788:SF3">
    <property type="entry name" value="CLR5 DOMAIN-CONTAINING PROTEIN"/>
    <property type="match status" value="1"/>
</dbReference>
<name>V9CYI4_9EURO</name>
<dbReference type="RefSeq" id="XP_008731252.1">
    <property type="nucleotide sequence ID" value="XM_008733030.1"/>
</dbReference>
<gene>
    <name evidence="2" type="ORF">G647_08723</name>
</gene>
<accession>V9CYI4</accession>
<evidence type="ECO:0000313" key="2">
    <source>
        <dbReference type="EMBL" id="ETI19710.1"/>
    </source>
</evidence>
<dbReference type="AlphaFoldDB" id="V9CYI4"/>
<dbReference type="VEuPathDB" id="FungiDB:G647_08723"/>
<dbReference type="PANTHER" id="PTHR38788">
    <property type="entry name" value="CLR5 DOMAIN-CONTAINING PROTEIN"/>
    <property type="match status" value="1"/>
</dbReference>
<sequence length="136" mass="15716">MPAAGLTIPRSQWLEHQQTIHDLYVTQGLELKAIRQHLIDHHSFSASIPQYKRKLKEWKYVKNLKASVCRAIGSGLERRGLTHDTATATNDGLQLQMAFKFTRNQILPIYRALLTASRQRRSTARLIYRHHMLPSC</sequence>
<dbReference type="InterPro" id="IPR025676">
    <property type="entry name" value="Clr5_dom"/>
</dbReference>
<evidence type="ECO:0000313" key="3">
    <source>
        <dbReference type="Proteomes" id="UP000030678"/>
    </source>
</evidence>
<dbReference type="EMBL" id="KB822709">
    <property type="protein sequence ID" value="ETI19710.1"/>
    <property type="molecule type" value="Genomic_DNA"/>
</dbReference>
<reference evidence="2 3" key="1">
    <citation type="submission" date="2013-03" db="EMBL/GenBank/DDBJ databases">
        <title>The Genome Sequence of Cladophialophora carrionii CBS 160.54.</title>
        <authorList>
            <consortium name="The Broad Institute Genomics Platform"/>
            <person name="Cuomo C."/>
            <person name="de Hoog S."/>
            <person name="Gorbushina A."/>
            <person name="Walker B."/>
            <person name="Young S.K."/>
            <person name="Zeng Q."/>
            <person name="Gargeya S."/>
            <person name="Fitzgerald M."/>
            <person name="Haas B."/>
            <person name="Abouelleil A."/>
            <person name="Allen A.W."/>
            <person name="Alvarado L."/>
            <person name="Arachchi H.M."/>
            <person name="Berlin A.M."/>
            <person name="Chapman S.B."/>
            <person name="Gainer-Dewar J."/>
            <person name="Goldberg J."/>
            <person name="Griggs A."/>
            <person name="Gujja S."/>
            <person name="Hansen M."/>
            <person name="Howarth C."/>
            <person name="Imamovic A."/>
            <person name="Ireland A."/>
            <person name="Larimer J."/>
            <person name="McCowan C."/>
            <person name="Murphy C."/>
            <person name="Pearson M."/>
            <person name="Poon T.W."/>
            <person name="Priest M."/>
            <person name="Roberts A."/>
            <person name="Saif S."/>
            <person name="Shea T."/>
            <person name="Sisk P."/>
            <person name="Sykes S."/>
            <person name="Wortman J."/>
            <person name="Nusbaum C."/>
            <person name="Birren B."/>
        </authorList>
    </citation>
    <scope>NUCLEOTIDE SEQUENCE [LARGE SCALE GENOMIC DNA]</scope>
    <source>
        <strain evidence="2 3">CBS 160.54</strain>
    </source>
</reference>
<evidence type="ECO:0000259" key="1">
    <source>
        <dbReference type="Pfam" id="PF14420"/>
    </source>
</evidence>
<protein>
    <recommendedName>
        <fullName evidence="1">Clr5 domain-containing protein</fullName>
    </recommendedName>
</protein>
<dbReference type="Pfam" id="PF14420">
    <property type="entry name" value="Clr5"/>
    <property type="match status" value="1"/>
</dbReference>
<dbReference type="Proteomes" id="UP000030678">
    <property type="component" value="Unassembled WGS sequence"/>
</dbReference>
<proteinExistence type="predicted"/>
<dbReference type="HOGENOM" id="CLU_1875212_0_0_1"/>